<dbReference type="AlphaFoldDB" id="A0AAP4D6M3"/>
<keyword evidence="1" id="KW-0732">Signal</keyword>
<comment type="caution">
    <text evidence="3">The sequence shown here is derived from an EMBL/GenBank/DDBJ whole genome shotgun (WGS) entry which is preliminary data.</text>
</comment>
<reference evidence="3 4" key="1">
    <citation type="submission" date="2023-03" db="EMBL/GenBank/DDBJ databases">
        <title>YIM 152171 draft genome.</title>
        <authorList>
            <person name="Yang Z."/>
        </authorList>
    </citation>
    <scope>NUCLEOTIDE SEQUENCE [LARGE SCALE GENOMIC DNA]</scope>
    <source>
        <strain evidence="3 4">YIM 152171</strain>
    </source>
</reference>
<dbReference type="PANTHER" id="PTHR31528:SF3">
    <property type="entry name" value="THIAMINE BIOSYNTHESIS PROTEIN HI_0357-RELATED"/>
    <property type="match status" value="1"/>
</dbReference>
<organism evidence="3 4">
    <name type="scientific">Marinimicrococcus flavescens</name>
    <dbReference type="NCBI Taxonomy" id="3031815"/>
    <lineage>
        <taxon>Bacteria</taxon>
        <taxon>Pseudomonadati</taxon>
        <taxon>Pseudomonadota</taxon>
        <taxon>Alphaproteobacteria</taxon>
        <taxon>Geminicoccales</taxon>
        <taxon>Geminicoccaceae</taxon>
        <taxon>Marinimicrococcus</taxon>
    </lineage>
</organism>
<dbReference type="SUPFAM" id="SSF53850">
    <property type="entry name" value="Periplasmic binding protein-like II"/>
    <property type="match status" value="1"/>
</dbReference>
<evidence type="ECO:0000313" key="3">
    <source>
        <dbReference type="EMBL" id="MDF1587527.1"/>
    </source>
</evidence>
<keyword evidence="4" id="KW-1185">Reference proteome</keyword>
<dbReference type="Pfam" id="PF09084">
    <property type="entry name" value="NMT1"/>
    <property type="match status" value="1"/>
</dbReference>
<evidence type="ECO:0000256" key="1">
    <source>
        <dbReference type="SAM" id="SignalP"/>
    </source>
</evidence>
<sequence length="339" mass="36629">MPTVFVPQSIRLFTAAMLIAVAAPAPVPAHAAERLVFGLDWVAEAEQGGFFQAQATGIYERYGLEVEIRPGGPQVNNKILLAAGKLDLAMLANSLEPVAAVAEGVPLVAVAAFMQKDPIALMAHEGAGIDGLGDLAGHPLFLSDNARISFWRWLQKSYGLEEEMVRPYTYNLQPWLADPQAVVQAYATNEPFLAREAGARPRVLLLADQGWPTYAAVVTARRETVEERGAVIQRFIDASIEGWHDFLEGDPEPAFAAIAAMNPDMPRAIMEFGRQAMIERGIVDSGDAKKLGLGAMTDERWQALARVLLETGIYASDPGVERAYTLEFVNRGAGTSAGP</sequence>
<dbReference type="RefSeq" id="WP_327789952.1">
    <property type="nucleotide sequence ID" value="NZ_JARGEQ010000135.1"/>
</dbReference>
<dbReference type="InterPro" id="IPR027939">
    <property type="entry name" value="NMT1/THI5"/>
</dbReference>
<evidence type="ECO:0000259" key="2">
    <source>
        <dbReference type="Pfam" id="PF09084"/>
    </source>
</evidence>
<dbReference type="Gene3D" id="3.40.190.10">
    <property type="entry name" value="Periplasmic binding protein-like II"/>
    <property type="match status" value="2"/>
</dbReference>
<gene>
    <name evidence="3" type="ORF">PZ740_14155</name>
</gene>
<feature type="chain" id="PRO_5042825639" evidence="1">
    <location>
        <begin position="32"/>
        <end position="339"/>
    </location>
</feature>
<proteinExistence type="predicted"/>
<name>A0AAP4D6M3_9PROT</name>
<dbReference type="EMBL" id="JARGEQ010000135">
    <property type="protein sequence ID" value="MDF1587527.1"/>
    <property type="molecule type" value="Genomic_DNA"/>
</dbReference>
<dbReference type="PANTHER" id="PTHR31528">
    <property type="entry name" value="4-AMINO-5-HYDROXYMETHYL-2-METHYLPYRIMIDINE PHOSPHATE SYNTHASE THI11-RELATED"/>
    <property type="match status" value="1"/>
</dbReference>
<feature type="domain" description="SsuA/THI5-like" evidence="2">
    <location>
        <begin position="48"/>
        <end position="248"/>
    </location>
</feature>
<feature type="signal peptide" evidence="1">
    <location>
        <begin position="1"/>
        <end position="31"/>
    </location>
</feature>
<accession>A0AAP4D6M3</accession>
<evidence type="ECO:0000313" key="4">
    <source>
        <dbReference type="Proteomes" id="UP001301140"/>
    </source>
</evidence>
<protein>
    <submittedName>
        <fullName evidence="3">ABC transporter substrate-binding protein</fullName>
    </submittedName>
</protein>
<dbReference type="Proteomes" id="UP001301140">
    <property type="component" value="Unassembled WGS sequence"/>
</dbReference>
<dbReference type="InterPro" id="IPR015168">
    <property type="entry name" value="SsuA/THI5"/>
</dbReference>
<dbReference type="GO" id="GO:0009228">
    <property type="term" value="P:thiamine biosynthetic process"/>
    <property type="evidence" value="ECO:0007669"/>
    <property type="project" value="InterPro"/>
</dbReference>